<dbReference type="GO" id="GO:0032993">
    <property type="term" value="C:protein-DNA complex"/>
    <property type="evidence" value="ECO:0007669"/>
    <property type="project" value="TreeGrafter"/>
</dbReference>
<gene>
    <name evidence="9" type="ORF">OMP40_02340</name>
</gene>
<feature type="domain" description="HhH-GPD" evidence="7">
    <location>
        <begin position="135"/>
        <end position="299"/>
    </location>
</feature>
<dbReference type="GO" id="GO:0032131">
    <property type="term" value="F:alkylated DNA binding"/>
    <property type="evidence" value="ECO:0007669"/>
    <property type="project" value="TreeGrafter"/>
</dbReference>
<dbReference type="InterPro" id="IPR037046">
    <property type="entry name" value="AlkA_N_sf"/>
</dbReference>
<evidence type="ECO:0000256" key="4">
    <source>
        <dbReference type="ARBA" id="ARBA00022763"/>
    </source>
</evidence>
<dbReference type="Gene3D" id="3.30.310.20">
    <property type="entry name" value="DNA-3-methyladenine glycosylase AlkA, N-terminal domain"/>
    <property type="match status" value="1"/>
</dbReference>
<protein>
    <recommendedName>
        <fullName evidence="3">DNA-3-methyladenine glycosylase II</fullName>
        <ecNumber evidence="3">3.2.2.21</ecNumber>
    </recommendedName>
</protein>
<dbReference type="SUPFAM" id="SSF48150">
    <property type="entry name" value="DNA-glycosylase"/>
    <property type="match status" value="1"/>
</dbReference>
<dbReference type="GO" id="GO:0006285">
    <property type="term" value="P:base-excision repair, AP site formation"/>
    <property type="evidence" value="ECO:0007669"/>
    <property type="project" value="TreeGrafter"/>
</dbReference>
<dbReference type="InterPro" id="IPR011257">
    <property type="entry name" value="DNA_glycosylase"/>
</dbReference>
<dbReference type="InterPro" id="IPR051912">
    <property type="entry name" value="Alkylbase_DNA_Glycosylase/TA"/>
</dbReference>
<dbReference type="PANTHER" id="PTHR43003">
    <property type="entry name" value="DNA-3-METHYLADENINE GLYCOSYLASE"/>
    <property type="match status" value="1"/>
</dbReference>
<dbReference type="SMART" id="SM00478">
    <property type="entry name" value="ENDO3c"/>
    <property type="match status" value="1"/>
</dbReference>
<dbReference type="InterPro" id="IPR000035">
    <property type="entry name" value="Alkylbase_DNA_glycsylse_CS"/>
</dbReference>
<evidence type="ECO:0000313" key="9">
    <source>
        <dbReference type="EMBL" id="MDG0808377.1"/>
    </source>
</evidence>
<name>A0A9X4QSC1_9BACL</name>
<feature type="domain" description="DNA-3-methyladenine glycosylase AlkA N-terminal" evidence="8">
    <location>
        <begin position="6"/>
        <end position="125"/>
    </location>
</feature>
<evidence type="ECO:0000256" key="5">
    <source>
        <dbReference type="ARBA" id="ARBA00022801"/>
    </source>
</evidence>
<dbReference type="EMBL" id="JAPDIA010000001">
    <property type="protein sequence ID" value="MDG0808377.1"/>
    <property type="molecule type" value="Genomic_DNA"/>
</dbReference>
<dbReference type="GO" id="GO:0006289">
    <property type="term" value="P:nucleotide-excision repair"/>
    <property type="evidence" value="ECO:0007669"/>
    <property type="project" value="InterPro"/>
</dbReference>
<dbReference type="PANTHER" id="PTHR43003:SF12">
    <property type="entry name" value="DNA-3-METHYLADENINE GLYCOSYLASE"/>
    <property type="match status" value="1"/>
</dbReference>
<dbReference type="GO" id="GO:0008725">
    <property type="term" value="F:DNA-3-methyladenine glycosylase activity"/>
    <property type="evidence" value="ECO:0007669"/>
    <property type="project" value="TreeGrafter"/>
</dbReference>
<dbReference type="RefSeq" id="WP_277528810.1">
    <property type="nucleotide sequence ID" value="NZ_JAPDIA010000001.1"/>
</dbReference>
<dbReference type="InterPro" id="IPR012904">
    <property type="entry name" value="OGG_N"/>
</dbReference>
<keyword evidence="6" id="KW-0234">DNA repair</keyword>
<evidence type="ECO:0000256" key="6">
    <source>
        <dbReference type="ARBA" id="ARBA00023204"/>
    </source>
</evidence>
<organism evidence="9 10">
    <name type="scientific">Cohnella rhizosphaerae</name>
    <dbReference type="NCBI Taxonomy" id="1457232"/>
    <lineage>
        <taxon>Bacteria</taxon>
        <taxon>Bacillati</taxon>
        <taxon>Bacillota</taxon>
        <taxon>Bacilli</taxon>
        <taxon>Bacillales</taxon>
        <taxon>Paenibacillaceae</taxon>
        <taxon>Cohnella</taxon>
    </lineage>
</organism>
<dbReference type="EC" id="3.2.2.21" evidence="3"/>
<dbReference type="SMART" id="SM01009">
    <property type="entry name" value="AlkA_N"/>
    <property type="match status" value="1"/>
</dbReference>
<evidence type="ECO:0000256" key="1">
    <source>
        <dbReference type="ARBA" id="ARBA00000086"/>
    </source>
</evidence>
<dbReference type="GO" id="GO:0043916">
    <property type="term" value="F:DNA-7-methylguanine glycosylase activity"/>
    <property type="evidence" value="ECO:0007669"/>
    <property type="project" value="TreeGrafter"/>
</dbReference>
<sequence length="299" mass="33056">MPFEPTVTLAVPEDYSFSANLGYLARSPKECLHRIQGDRLYKALPLPDAPVVEIGAAPGGGLLVAFAGDRGLPSGDVRQDAAAYIREWLDLDTDLAPFYRLAAEDPVLAAAASTHRGLRLVGIPDLFEAMAWGILGQQINLAFAYTLKARLVEAYGAQVSGAGNVYWTFPQPQVVAGLEVKDLLPLKLTVKKCEYLIHVAELIAAGAVSKGMLQEMGCREAEKTLVRIRGIGPWTANYVMMRCLRMKEAFPIDDVGLHHALRHVMRRDAKPTREEILRLSTGWGGWESYATFYLWRLLY</sequence>
<evidence type="ECO:0000259" key="8">
    <source>
        <dbReference type="SMART" id="SM01009"/>
    </source>
</evidence>
<comment type="similarity">
    <text evidence="2">Belongs to the alkylbase DNA glycosidase AlkA family.</text>
</comment>
<dbReference type="InterPro" id="IPR023170">
    <property type="entry name" value="HhH_base_excis_C"/>
</dbReference>
<evidence type="ECO:0000256" key="2">
    <source>
        <dbReference type="ARBA" id="ARBA00010817"/>
    </source>
</evidence>
<evidence type="ECO:0000256" key="3">
    <source>
        <dbReference type="ARBA" id="ARBA00012000"/>
    </source>
</evidence>
<keyword evidence="10" id="KW-1185">Reference proteome</keyword>
<dbReference type="AlphaFoldDB" id="A0A9X4QSC1"/>
<accession>A0A9X4QSC1</accession>
<keyword evidence="4" id="KW-0227">DNA damage</keyword>
<dbReference type="GO" id="GO:0006307">
    <property type="term" value="P:DNA alkylation repair"/>
    <property type="evidence" value="ECO:0007669"/>
    <property type="project" value="TreeGrafter"/>
</dbReference>
<reference evidence="9" key="1">
    <citation type="submission" date="2022-10" db="EMBL/GenBank/DDBJ databases">
        <title>Comparative genomic analysis of Cohnella hashimotonis sp. nov., isolated from the International Space Station.</title>
        <authorList>
            <person name="Simpson A."/>
            <person name="Venkateswaran K."/>
        </authorList>
    </citation>
    <scope>NUCLEOTIDE SEQUENCE</scope>
    <source>
        <strain evidence="9">DSM 28161</strain>
    </source>
</reference>
<dbReference type="GO" id="GO:0008534">
    <property type="term" value="F:oxidized purine nucleobase lesion DNA N-glycosylase activity"/>
    <property type="evidence" value="ECO:0007669"/>
    <property type="project" value="InterPro"/>
</dbReference>
<dbReference type="Gene3D" id="1.10.340.30">
    <property type="entry name" value="Hypothetical protein, domain 2"/>
    <property type="match status" value="1"/>
</dbReference>
<dbReference type="Pfam" id="PF00730">
    <property type="entry name" value="HhH-GPD"/>
    <property type="match status" value="1"/>
</dbReference>
<keyword evidence="5" id="KW-0378">Hydrolase</keyword>
<dbReference type="InterPro" id="IPR010316">
    <property type="entry name" value="AlkA_N"/>
</dbReference>
<dbReference type="Proteomes" id="UP001153404">
    <property type="component" value="Unassembled WGS sequence"/>
</dbReference>
<dbReference type="PROSITE" id="PS00516">
    <property type="entry name" value="ALKYLBASE_DNA_GLYCOS"/>
    <property type="match status" value="1"/>
</dbReference>
<comment type="catalytic activity">
    <reaction evidence="1">
        <text>Hydrolysis of alkylated DNA, releasing 3-methyladenine, 3-methylguanine, 7-methylguanine and 7-methyladenine.</text>
        <dbReference type="EC" id="3.2.2.21"/>
    </reaction>
</comment>
<dbReference type="Pfam" id="PF07934">
    <property type="entry name" value="OGG_N"/>
    <property type="match status" value="1"/>
</dbReference>
<dbReference type="CDD" id="cd00056">
    <property type="entry name" value="ENDO3c"/>
    <property type="match status" value="1"/>
</dbReference>
<comment type="caution">
    <text evidence="9">The sequence shown here is derived from an EMBL/GenBank/DDBJ whole genome shotgun (WGS) entry which is preliminary data.</text>
</comment>
<proteinExistence type="inferred from homology"/>
<evidence type="ECO:0000313" key="10">
    <source>
        <dbReference type="Proteomes" id="UP001153404"/>
    </source>
</evidence>
<dbReference type="GO" id="GO:0005737">
    <property type="term" value="C:cytoplasm"/>
    <property type="evidence" value="ECO:0007669"/>
    <property type="project" value="TreeGrafter"/>
</dbReference>
<dbReference type="Gene3D" id="1.10.1670.10">
    <property type="entry name" value="Helix-hairpin-Helix base-excision DNA repair enzymes (C-terminal)"/>
    <property type="match status" value="1"/>
</dbReference>
<dbReference type="InterPro" id="IPR003265">
    <property type="entry name" value="HhH-GPD_domain"/>
</dbReference>
<dbReference type="FunFam" id="1.10.340.30:FF:000004">
    <property type="entry name" value="DNA-3-methyladenine glycosylase II"/>
    <property type="match status" value="1"/>
</dbReference>
<evidence type="ECO:0000259" key="7">
    <source>
        <dbReference type="SMART" id="SM00478"/>
    </source>
</evidence>